<name>A0A0V1KJU0_9BILA</name>
<dbReference type="Proteomes" id="UP000054721">
    <property type="component" value="Unassembled WGS sequence"/>
</dbReference>
<evidence type="ECO:0000313" key="2">
    <source>
        <dbReference type="Proteomes" id="UP000054721"/>
    </source>
</evidence>
<dbReference type="EMBL" id="JYDW01000968">
    <property type="protein sequence ID" value="KRZ47310.1"/>
    <property type="molecule type" value="Genomic_DNA"/>
</dbReference>
<evidence type="ECO:0000313" key="1">
    <source>
        <dbReference type="EMBL" id="KRZ47310.1"/>
    </source>
</evidence>
<dbReference type="AlphaFoldDB" id="A0A0V1KJU0"/>
<reference evidence="1 2" key="1">
    <citation type="submission" date="2015-05" db="EMBL/GenBank/DDBJ databases">
        <title>Evolution of Trichinella species and genotypes.</title>
        <authorList>
            <person name="Korhonen P.K."/>
            <person name="Edoardo P."/>
            <person name="Giuseppe L.R."/>
            <person name="Gasser R.B."/>
        </authorList>
    </citation>
    <scope>NUCLEOTIDE SEQUENCE [LARGE SCALE GENOMIC DNA]</scope>
    <source>
        <strain evidence="1">ISS10</strain>
    </source>
</reference>
<gene>
    <name evidence="1" type="ORF">T02_9491</name>
</gene>
<comment type="caution">
    <text evidence="1">The sequence shown here is derived from an EMBL/GenBank/DDBJ whole genome shotgun (WGS) entry which is preliminary data.</text>
</comment>
<protein>
    <submittedName>
        <fullName evidence="1">Uncharacterized protein</fullName>
    </submittedName>
</protein>
<keyword evidence="2" id="KW-1185">Reference proteome</keyword>
<proteinExistence type="predicted"/>
<sequence length="68" mass="7515">MTASYDSEGYARGMANGFRTHGMQPTGLHAVMEFCSACCPHIPLNLRIALLLEQINDSITTLEKNLEM</sequence>
<organism evidence="1 2">
    <name type="scientific">Trichinella nativa</name>
    <dbReference type="NCBI Taxonomy" id="6335"/>
    <lineage>
        <taxon>Eukaryota</taxon>
        <taxon>Metazoa</taxon>
        <taxon>Ecdysozoa</taxon>
        <taxon>Nematoda</taxon>
        <taxon>Enoplea</taxon>
        <taxon>Dorylaimia</taxon>
        <taxon>Trichinellida</taxon>
        <taxon>Trichinellidae</taxon>
        <taxon>Trichinella</taxon>
    </lineage>
</organism>
<accession>A0A0V1KJU0</accession>